<name>M4E312_BRACM</name>
<reference evidence="2 3" key="1">
    <citation type="journal article" date="2011" name="Nat. Genet.">
        <title>The genome of the mesopolyploid crop species Brassica rapa.</title>
        <authorList>
            <consortium name="Brassica rapa Genome Sequencing Project Consortium"/>
            <person name="Wang X."/>
            <person name="Wang H."/>
            <person name="Wang J."/>
            <person name="Sun R."/>
            <person name="Wu J."/>
            <person name="Liu S."/>
            <person name="Bai Y."/>
            <person name="Mun J.H."/>
            <person name="Bancroft I."/>
            <person name="Cheng F."/>
            <person name="Huang S."/>
            <person name="Li X."/>
            <person name="Hua W."/>
            <person name="Wang J."/>
            <person name="Wang X."/>
            <person name="Freeling M."/>
            <person name="Pires J.C."/>
            <person name="Paterson A.H."/>
            <person name="Chalhoub B."/>
            <person name="Wang B."/>
            <person name="Hayward A."/>
            <person name="Sharpe A.G."/>
            <person name="Park B.S."/>
            <person name="Weisshaar B."/>
            <person name="Liu B."/>
            <person name="Li B."/>
            <person name="Liu B."/>
            <person name="Tong C."/>
            <person name="Song C."/>
            <person name="Duran C."/>
            <person name="Peng C."/>
            <person name="Geng C."/>
            <person name="Koh C."/>
            <person name="Lin C."/>
            <person name="Edwards D."/>
            <person name="Mu D."/>
            <person name="Shen D."/>
            <person name="Soumpourou E."/>
            <person name="Li F."/>
            <person name="Fraser F."/>
            <person name="Conant G."/>
            <person name="Lassalle G."/>
            <person name="King G.J."/>
            <person name="Bonnema G."/>
            <person name="Tang H."/>
            <person name="Wang H."/>
            <person name="Belcram H."/>
            <person name="Zhou H."/>
            <person name="Hirakawa H."/>
            <person name="Abe H."/>
            <person name="Guo H."/>
            <person name="Wang H."/>
            <person name="Jin H."/>
            <person name="Parkin I.A."/>
            <person name="Batley J."/>
            <person name="Kim J.S."/>
            <person name="Just J."/>
            <person name="Li J."/>
            <person name="Xu J."/>
            <person name="Deng J."/>
            <person name="Kim J.A."/>
            <person name="Li J."/>
            <person name="Yu J."/>
            <person name="Meng J."/>
            <person name="Wang J."/>
            <person name="Min J."/>
            <person name="Poulain J."/>
            <person name="Wang J."/>
            <person name="Hatakeyama K."/>
            <person name="Wu K."/>
            <person name="Wang L."/>
            <person name="Fang L."/>
            <person name="Trick M."/>
            <person name="Links M.G."/>
            <person name="Zhao M."/>
            <person name="Jin M."/>
            <person name="Ramchiary N."/>
            <person name="Drou N."/>
            <person name="Berkman P.J."/>
            <person name="Cai Q."/>
            <person name="Huang Q."/>
            <person name="Li R."/>
            <person name="Tabata S."/>
            <person name="Cheng S."/>
            <person name="Zhang S."/>
            <person name="Zhang S."/>
            <person name="Huang S."/>
            <person name="Sato S."/>
            <person name="Sun S."/>
            <person name="Kwon S.J."/>
            <person name="Choi S.R."/>
            <person name="Lee T.H."/>
            <person name="Fan W."/>
            <person name="Zhao X."/>
            <person name="Tan X."/>
            <person name="Xu X."/>
            <person name="Wang Y."/>
            <person name="Qiu Y."/>
            <person name="Yin Y."/>
            <person name="Li Y."/>
            <person name="Du Y."/>
            <person name="Liao Y."/>
            <person name="Lim Y."/>
            <person name="Narusaka Y."/>
            <person name="Wang Y."/>
            <person name="Wang Z."/>
            <person name="Li Z."/>
            <person name="Wang Z."/>
            <person name="Xiong Z."/>
            <person name="Zhang Z."/>
        </authorList>
    </citation>
    <scope>NUCLEOTIDE SEQUENCE [LARGE SCALE GENOMIC DNA]</scope>
    <source>
        <strain evidence="2 3">cv. Chiifu-401-42</strain>
    </source>
</reference>
<reference evidence="2 3" key="2">
    <citation type="journal article" date="2018" name="Hortic Res">
        <title>Improved Brassica rapa reference genome by single-molecule sequencing and chromosome conformation capture technologies.</title>
        <authorList>
            <person name="Zhang L."/>
            <person name="Cai X."/>
            <person name="Wu J."/>
            <person name="Liu M."/>
            <person name="Grob S."/>
            <person name="Cheng F."/>
            <person name="Liang J."/>
            <person name="Cai C."/>
            <person name="Liu Z."/>
            <person name="Liu B."/>
            <person name="Wang F."/>
            <person name="Li S."/>
            <person name="Liu F."/>
            <person name="Li X."/>
            <person name="Cheng L."/>
            <person name="Yang W."/>
            <person name="Li M.H."/>
            <person name="Grossniklaus U."/>
            <person name="Zheng H."/>
            <person name="Wang X."/>
        </authorList>
    </citation>
    <scope>NUCLEOTIDE SEQUENCE [LARGE SCALE GENOMIC DNA]</scope>
    <source>
        <strain evidence="2 3">cv. Chiifu-401-42</strain>
    </source>
</reference>
<keyword evidence="3" id="KW-1185">Reference proteome</keyword>
<dbReference type="InterPro" id="IPR021864">
    <property type="entry name" value="DUF3475"/>
</dbReference>
<evidence type="ECO:0000259" key="1">
    <source>
        <dbReference type="Pfam" id="PF11961"/>
    </source>
</evidence>
<protein>
    <recommendedName>
        <fullName evidence="1">DUF3475 domain-containing protein</fullName>
    </recommendedName>
</protein>
<dbReference type="STRING" id="51351.M4E312"/>
<evidence type="ECO:0000313" key="3">
    <source>
        <dbReference type="Proteomes" id="UP000011750"/>
    </source>
</evidence>
<dbReference type="Proteomes" id="UP000011750">
    <property type="component" value="Chromosome A09"/>
</dbReference>
<dbReference type="HOGENOM" id="CLU_2149392_0_0_1"/>
<reference evidence="2" key="3">
    <citation type="submission" date="2023-03" db="UniProtKB">
        <authorList>
            <consortium name="EnsemblPlants"/>
        </authorList>
    </citation>
    <scope>IDENTIFICATION</scope>
    <source>
        <strain evidence="2">cv. Chiifu-401-42</strain>
    </source>
</reference>
<dbReference type="Pfam" id="PF11961">
    <property type="entry name" value="DUF3475"/>
    <property type="match status" value="1"/>
</dbReference>
<dbReference type="AlphaFoldDB" id="M4E312"/>
<organism evidence="2 3">
    <name type="scientific">Brassica campestris</name>
    <name type="common">Field mustard</name>
    <dbReference type="NCBI Taxonomy" id="3711"/>
    <lineage>
        <taxon>Eukaryota</taxon>
        <taxon>Viridiplantae</taxon>
        <taxon>Streptophyta</taxon>
        <taxon>Embryophyta</taxon>
        <taxon>Tracheophyta</taxon>
        <taxon>Spermatophyta</taxon>
        <taxon>Magnoliopsida</taxon>
        <taxon>eudicotyledons</taxon>
        <taxon>Gunneridae</taxon>
        <taxon>Pentapetalae</taxon>
        <taxon>rosids</taxon>
        <taxon>malvids</taxon>
        <taxon>Brassicales</taxon>
        <taxon>Brassicaceae</taxon>
        <taxon>Brassiceae</taxon>
        <taxon>Brassica</taxon>
    </lineage>
</organism>
<dbReference type="GO" id="GO:0045927">
    <property type="term" value="P:positive regulation of growth"/>
    <property type="evidence" value="ECO:0007669"/>
    <property type="project" value="InterPro"/>
</dbReference>
<evidence type="ECO:0000313" key="2">
    <source>
        <dbReference type="EnsemblPlants" id="Bra023163.1-P"/>
    </source>
</evidence>
<dbReference type="InParanoid" id="M4E312"/>
<dbReference type="Gramene" id="Bra023163.1">
    <property type="protein sequence ID" value="Bra023163.1-P"/>
    <property type="gene ID" value="Bra023163"/>
</dbReference>
<feature type="domain" description="DUF3475" evidence="1">
    <location>
        <begin position="30"/>
        <end position="71"/>
    </location>
</feature>
<accession>M4E312</accession>
<proteinExistence type="predicted"/>
<dbReference type="EnsemblPlants" id="Bra023163.1">
    <property type="protein sequence ID" value="Bra023163.1-P"/>
    <property type="gene ID" value="Bra023163"/>
</dbReference>
<sequence length="112" mass="13085">MYFSCHVAVIEGFIWGIFSATMTKWNKISILFFEIANTIVKGANLMHFLSKLQMKDLGNKGWSWRVVLVLINADNLYQPLVTCVTTYIIEGLILSQWYMHDIVDVYFRWSNI</sequence>